<reference evidence="2" key="1">
    <citation type="journal article" date="2019" name="Int. J. Syst. Evol. Microbiol.">
        <title>The Global Catalogue of Microorganisms (GCM) 10K type strain sequencing project: providing services to taxonomists for standard genome sequencing and annotation.</title>
        <authorList>
            <consortium name="The Broad Institute Genomics Platform"/>
            <consortium name="The Broad Institute Genome Sequencing Center for Infectious Disease"/>
            <person name="Wu L."/>
            <person name="Ma J."/>
        </authorList>
    </citation>
    <scope>NUCLEOTIDE SEQUENCE [LARGE SCALE GENOMIC DNA]</scope>
    <source>
        <strain evidence="2">CGMCC 1.12770</strain>
    </source>
</reference>
<sequence length="213" mass="24399">MNIYQKLIEVRKEVPYLQKADQGAQYSYTGSSRVLAALKKKMDELGLLLVPAITKPTLHESPIEYKDQSGNVTKRTITYFTELEMTMTWINADDPKEQIMVPWYGQGVDIAGEKGVGKALTYAEKYFMLKFFNIATDKDDPDAFQAKHDLVEMINQQQITEIKELWTGLGYKEPDLNKQTAKLYKKSLVQLTEKMAHEFIENLKSMKGTKETA</sequence>
<dbReference type="RefSeq" id="WP_229729645.1">
    <property type="nucleotide sequence ID" value="NZ_BMFU01000001.1"/>
</dbReference>
<name>A0ABQ1Z3M5_9BACL</name>
<comment type="caution">
    <text evidence="1">The sequence shown here is derived from an EMBL/GenBank/DDBJ whole genome shotgun (WGS) entry which is preliminary data.</text>
</comment>
<dbReference type="EMBL" id="BMFU01000001">
    <property type="protein sequence ID" value="GGH46191.1"/>
    <property type="molecule type" value="Genomic_DNA"/>
</dbReference>
<protein>
    <recommendedName>
        <fullName evidence="3">Single-stranded DNA-binding protein</fullName>
    </recommendedName>
</protein>
<keyword evidence="2" id="KW-1185">Reference proteome</keyword>
<organism evidence="1 2">
    <name type="scientific">Paenibacillus silvae</name>
    <dbReference type="NCBI Taxonomy" id="1325358"/>
    <lineage>
        <taxon>Bacteria</taxon>
        <taxon>Bacillati</taxon>
        <taxon>Bacillota</taxon>
        <taxon>Bacilli</taxon>
        <taxon>Bacillales</taxon>
        <taxon>Paenibacillaceae</taxon>
        <taxon>Paenibacillus</taxon>
    </lineage>
</organism>
<gene>
    <name evidence="1" type="ORF">GCM10008014_08690</name>
</gene>
<evidence type="ECO:0000313" key="1">
    <source>
        <dbReference type="EMBL" id="GGH46191.1"/>
    </source>
</evidence>
<proteinExistence type="predicted"/>
<dbReference type="Pfam" id="PF04404">
    <property type="entry name" value="ERF"/>
    <property type="match status" value="1"/>
</dbReference>
<evidence type="ECO:0000313" key="2">
    <source>
        <dbReference type="Proteomes" id="UP000652153"/>
    </source>
</evidence>
<dbReference type="InterPro" id="IPR007499">
    <property type="entry name" value="ERF_bacteria_virus"/>
</dbReference>
<evidence type="ECO:0008006" key="3">
    <source>
        <dbReference type="Google" id="ProtNLM"/>
    </source>
</evidence>
<accession>A0ABQ1Z3M5</accession>
<dbReference type="Proteomes" id="UP000652153">
    <property type="component" value="Unassembled WGS sequence"/>
</dbReference>